<accession>Q0U6A0</accession>
<evidence type="ECO:0000313" key="1">
    <source>
        <dbReference type="EMBL" id="EAT80012.1"/>
    </source>
</evidence>
<dbReference type="KEGG" id="pno:SNOG_12714"/>
<dbReference type="AlphaFoldDB" id="Q0U6A0"/>
<proteinExistence type="predicted"/>
<dbReference type="GeneID" id="5979845"/>
<sequence>MAQRMAWDNSRMARRCLEGVSLLEGTDWEQGPDRQRRPPCKQHNLRVASLEPSESHTSKDAIMTSDANTIWPPRATLATLVLQPPRTKFIYGHSTQDERMQTAKMCTVRSLSDAVQS</sequence>
<dbReference type="RefSeq" id="XP_001802934.1">
    <property type="nucleotide sequence ID" value="XM_001802882.1"/>
</dbReference>
<reference evidence="2" key="1">
    <citation type="journal article" date="2007" name="Plant Cell">
        <title>Dothideomycete-plant interactions illuminated by genome sequencing and EST analysis of the wheat pathogen Stagonospora nodorum.</title>
        <authorList>
            <person name="Hane J.K."/>
            <person name="Lowe R.G."/>
            <person name="Solomon P.S."/>
            <person name="Tan K.C."/>
            <person name="Schoch C.L."/>
            <person name="Spatafora J.W."/>
            <person name="Crous P.W."/>
            <person name="Kodira C."/>
            <person name="Birren B.W."/>
            <person name="Galagan J.E."/>
            <person name="Torriani S.F."/>
            <person name="McDonald B.A."/>
            <person name="Oliver R.P."/>
        </authorList>
    </citation>
    <scope>NUCLEOTIDE SEQUENCE [LARGE SCALE GENOMIC DNA]</scope>
    <source>
        <strain evidence="2">SN15 / ATCC MYA-4574 / FGSC 10173</strain>
    </source>
</reference>
<dbReference type="Proteomes" id="UP000001055">
    <property type="component" value="Unassembled WGS sequence"/>
</dbReference>
<dbReference type="EMBL" id="CH445347">
    <property type="protein sequence ID" value="EAT80012.1"/>
    <property type="molecule type" value="Genomic_DNA"/>
</dbReference>
<protein>
    <submittedName>
        <fullName evidence="1">Uncharacterized protein</fullName>
    </submittedName>
</protein>
<dbReference type="InParanoid" id="Q0U6A0"/>
<organism evidence="1 2">
    <name type="scientific">Phaeosphaeria nodorum (strain SN15 / ATCC MYA-4574 / FGSC 10173)</name>
    <name type="common">Glume blotch fungus</name>
    <name type="synonym">Parastagonospora nodorum</name>
    <dbReference type="NCBI Taxonomy" id="321614"/>
    <lineage>
        <taxon>Eukaryota</taxon>
        <taxon>Fungi</taxon>
        <taxon>Dikarya</taxon>
        <taxon>Ascomycota</taxon>
        <taxon>Pezizomycotina</taxon>
        <taxon>Dothideomycetes</taxon>
        <taxon>Pleosporomycetidae</taxon>
        <taxon>Pleosporales</taxon>
        <taxon>Pleosporineae</taxon>
        <taxon>Phaeosphaeriaceae</taxon>
        <taxon>Parastagonospora</taxon>
    </lineage>
</organism>
<gene>
    <name evidence="1" type="ORF">SNOG_12714</name>
</gene>
<evidence type="ECO:0000313" key="2">
    <source>
        <dbReference type="Proteomes" id="UP000001055"/>
    </source>
</evidence>
<name>Q0U6A0_PHANO</name>